<dbReference type="OrthoDB" id="10276120at2759"/>
<gene>
    <name evidence="2" type="ORF">PanWU01x14_218280</name>
</gene>
<reference evidence="3" key="1">
    <citation type="submission" date="2016-06" db="EMBL/GenBank/DDBJ databases">
        <title>Parallel loss of symbiosis genes in relatives of nitrogen-fixing non-legume Parasponia.</title>
        <authorList>
            <person name="Van Velzen R."/>
            <person name="Holmer R."/>
            <person name="Bu F."/>
            <person name="Rutten L."/>
            <person name="Van Zeijl A."/>
            <person name="Liu W."/>
            <person name="Santuari L."/>
            <person name="Cao Q."/>
            <person name="Sharma T."/>
            <person name="Shen D."/>
            <person name="Roswanjaya Y."/>
            <person name="Wardhani T."/>
            <person name="Kalhor M.S."/>
            <person name="Jansen J."/>
            <person name="Van den Hoogen J."/>
            <person name="Gungor B."/>
            <person name="Hartog M."/>
            <person name="Hontelez J."/>
            <person name="Verver J."/>
            <person name="Yang W.-C."/>
            <person name="Schijlen E."/>
            <person name="Repin R."/>
            <person name="Schilthuizen M."/>
            <person name="Schranz E."/>
            <person name="Heidstra R."/>
            <person name="Miyata K."/>
            <person name="Fedorova E."/>
            <person name="Kohlen W."/>
            <person name="Bisseling T."/>
            <person name="Smit S."/>
            <person name="Geurts R."/>
        </authorList>
    </citation>
    <scope>NUCLEOTIDE SEQUENCE [LARGE SCALE GENOMIC DNA]</scope>
    <source>
        <strain evidence="3">cv. WU1-14</strain>
    </source>
</reference>
<sequence length="174" mass="19219">MAKTSILNPHMVKKIGMSKTETKQSSFSTKAAPRGGPSGMTKPRRKDGTKAFKPIASPVNPITNKMTRTTKTYISFTGSPSGVCLIAHKTAGRTPNKTNTKRRPTENRNPNDIFIDLFEANSIRNFMAKMNQWHTSHTIEEEDAKRPSSELRILSSSRKQAKVGKAVKVCNATT</sequence>
<evidence type="ECO:0000313" key="2">
    <source>
        <dbReference type="EMBL" id="PON51119.1"/>
    </source>
</evidence>
<accession>A0A2P5BQN5</accession>
<organism evidence="2 3">
    <name type="scientific">Parasponia andersonii</name>
    <name type="common">Sponia andersonii</name>
    <dbReference type="NCBI Taxonomy" id="3476"/>
    <lineage>
        <taxon>Eukaryota</taxon>
        <taxon>Viridiplantae</taxon>
        <taxon>Streptophyta</taxon>
        <taxon>Embryophyta</taxon>
        <taxon>Tracheophyta</taxon>
        <taxon>Spermatophyta</taxon>
        <taxon>Magnoliopsida</taxon>
        <taxon>eudicotyledons</taxon>
        <taxon>Gunneridae</taxon>
        <taxon>Pentapetalae</taxon>
        <taxon>rosids</taxon>
        <taxon>fabids</taxon>
        <taxon>Rosales</taxon>
        <taxon>Cannabaceae</taxon>
        <taxon>Parasponia</taxon>
    </lineage>
</organism>
<dbReference type="AlphaFoldDB" id="A0A2P5BQN5"/>
<evidence type="ECO:0000313" key="3">
    <source>
        <dbReference type="Proteomes" id="UP000237105"/>
    </source>
</evidence>
<protein>
    <submittedName>
        <fullName evidence="2">Uncharacterized protein</fullName>
    </submittedName>
</protein>
<proteinExistence type="predicted"/>
<dbReference type="Proteomes" id="UP000237105">
    <property type="component" value="Unassembled WGS sequence"/>
</dbReference>
<comment type="caution">
    <text evidence="2">The sequence shown here is derived from an EMBL/GenBank/DDBJ whole genome shotgun (WGS) entry which is preliminary data.</text>
</comment>
<keyword evidence="3" id="KW-1185">Reference proteome</keyword>
<feature type="region of interest" description="Disordered" evidence="1">
    <location>
        <begin position="1"/>
        <end position="63"/>
    </location>
</feature>
<name>A0A2P5BQN5_PARAD</name>
<dbReference type="EMBL" id="JXTB01000237">
    <property type="protein sequence ID" value="PON51119.1"/>
    <property type="molecule type" value="Genomic_DNA"/>
</dbReference>
<evidence type="ECO:0000256" key="1">
    <source>
        <dbReference type="SAM" id="MobiDB-lite"/>
    </source>
</evidence>